<comment type="pathway">
    <text evidence="1">Carbohydrate degradation; pentose phosphate pathway; D-ribulose 5-phosphate from D-glucose 6-phosphate (oxidative stage): step 1/3.</text>
</comment>
<dbReference type="EMBL" id="RQTF01000625">
    <property type="protein sequence ID" value="RZI00682.1"/>
    <property type="molecule type" value="Genomic_DNA"/>
</dbReference>
<evidence type="ECO:0000256" key="1">
    <source>
        <dbReference type="ARBA" id="ARBA00004937"/>
    </source>
</evidence>
<dbReference type="GO" id="GO:0004345">
    <property type="term" value="F:glucose-6-phosphate dehydrogenase activity"/>
    <property type="evidence" value="ECO:0007669"/>
    <property type="project" value="UniProtKB-EC"/>
</dbReference>
<dbReference type="Gene3D" id="3.30.360.10">
    <property type="entry name" value="Dihydrodipicolinate Reductase, domain 2"/>
    <property type="match status" value="1"/>
</dbReference>
<dbReference type="Gene3D" id="3.40.50.720">
    <property type="entry name" value="NAD(P)-binding Rossmann-like Domain"/>
    <property type="match status" value="1"/>
</dbReference>
<dbReference type="Proteomes" id="UP000294017">
    <property type="component" value="Unassembled WGS sequence"/>
</dbReference>
<evidence type="ECO:0000256" key="5">
    <source>
        <dbReference type="ARBA" id="ARBA00023002"/>
    </source>
</evidence>
<dbReference type="InterPro" id="IPR022675">
    <property type="entry name" value="G6P_DH_C"/>
</dbReference>
<dbReference type="EC" id="1.1.1.49" evidence="9"/>
<dbReference type="PROSITE" id="PS00069">
    <property type="entry name" value="G6P_DEHYDROGENASE"/>
    <property type="match status" value="1"/>
</dbReference>
<proteinExistence type="inferred from homology"/>
<keyword evidence="3" id="KW-0313">Glucose metabolism</keyword>
<comment type="caution">
    <text evidence="9">The sequence shown here is derived from an EMBL/GenBank/DDBJ whole genome shotgun (WGS) entry which is preliminary data.</text>
</comment>
<dbReference type="AlphaFoldDB" id="A0AB37XMY8"/>
<dbReference type="InterPro" id="IPR001282">
    <property type="entry name" value="G6P_DH"/>
</dbReference>
<evidence type="ECO:0000313" key="9">
    <source>
        <dbReference type="EMBL" id="RZI00682.1"/>
    </source>
</evidence>
<dbReference type="SUPFAM" id="SSF55347">
    <property type="entry name" value="Glyceraldehyde-3-phosphate dehydrogenase-like, C-terminal domain"/>
    <property type="match status" value="1"/>
</dbReference>
<dbReference type="InterPro" id="IPR022674">
    <property type="entry name" value="G6P_DH_NAD-bd"/>
</dbReference>
<evidence type="ECO:0000313" key="10">
    <source>
        <dbReference type="Proteomes" id="UP000294017"/>
    </source>
</evidence>
<evidence type="ECO:0000256" key="6">
    <source>
        <dbReference type="ARBA" id="ARBA00023277"/>
    </source>
</evidence>
<dbReference type="GO" id="GO:0009051">
    <property type="term" value="P:pentose-phosphate shunt, oxidative branch"/>
    <property type="evidence" value="ECO:0007669"/>
    <property type="project" value="TreeGrafter"/>
</dbReference>
<dbReference type="PANTHER" id="PTHR23429">
    <property type="entry name" value="GLUCOSE-6-PHOSPHATE 1-DEHYDROGENASE G6PD"/>
    <property type="match status" value="1"/>
</dbReference>
<keyword evidence="6" id="KW-0119">Carbohydrate metabolism</keyword>
<keyword evidence="4" id="KW-0521">NADP</keyword>
<dbReference type="InterPro" id="IPR036291">
    <property type="entry name" value="NAD(P)-bd_dom_sf"/>
</dbReference>
<evidence type="ECO:0000256" key="4">
    <source>
        <dbReference type="ARBA" id="ARBA00022857"/>
    </source>
</evidence>
<sequence length="102" mass="11786">LAEQARVVLEKPIGHDLESSRVINDAVAEHFPESRIYRIDHYLGKETGQNWIALRFANSLFETQWDQHHISHVEITVAETVGIEGRWGYFDQAGQLRDMVQN</sequence>
<protein>
    <submittedName>
        <fullName evidence="9">Glucose-6-phosphate dehydrogenase</fullName>
        <ecNumber evidence="9">1.1.1.49</ecNumber>
    </submittedName>
</protein>
<organism evidence="9 10">
    <name type="scientific">Staphylococcus aureus</name>
    <dbReference type="NCBI Taxonomy" id="1280"/>
    <lineage>
        <taxon>Bacteria</taxon>
        <taxon>Bacillati</taxon>
        <taxon>Bacillota</taxon>
        <taxon>Bacilli</taxon>
        <taxon>Bacillales</taxon>
        <taxon>Staphylococcaceae</taxon>
        <taxon>Staphylococcus</taxon>
    </lineage>
</organism>
<evidence type="ECO:0000259" key="8">
    <source>
        <dbReference type="Pfam" id="PF02781"/>
    </source>
</evidence>
<reference evidence="9 10" key="1">
    <citation type="submission" date="2018-11" db="EMBL/GenBank/DDBJ databases">
        <title>Genomic profiling of Staphylococcus species from a Poultry farm system in KwaZulu-Natal, South Africa.</title>
        <authorList>
            <person name="Amoako D.G."/>
            <person name="Somboro A.M."/>
            <person name="Abia A.L.K."/>
            <person name="Bester L.A."/>
            <person name="Essack S.Y."/>
        </authorList>
    </citation>
    <scope>NUCLEOTIDE SEQUENCE [LARGE SCALE GENOMIC DNA]</scope>
    <source>
        <strain evidence="9 10">SA12</strain>
    </source>
</reference>
<feature type="non-terminal residue" evidence="9">
    <location>
        <position position="102"/>
    </location>
</feature>
<dbReference type="Pfam" id="PF02781">
    <property type="entry name" value="G6PD_C"/>
    <property type="match status" value="1"/>
</dbReference>
<feature type="domain" description="Glucose-6-phosphate dehydrogenase NAD-binding" evidence="7">
    <location>
        <begin position="3"/>
        <end position="50"/>
    </location>
</feature>
<comment type="similarity">
    <text evidence="2">Belongs to the glucose-6-phosphate dehydrogenase family.</text>
</comment>
<dbReference type="PRINTS" id="PR00079">
    <property type="entry name" value="G6PDHDRGNASE"/>
</dbReference>
<evidence type="ECO:0000259" key="7">
    <source>
        <dbReference type="Pfam" id="PF00479"/>
    </source>
</evidence>
<accession>A0AB37XMY8</accession>
<feature type="domain" description="Glucose-6-phosphate dehydrogenase C-terminal" evidence="8">
    <location>
        <begin position="53"/>
        <end position="102"/>
    </location>
</feature>
<dbReference type="GO" id="GO:0050661">
    <property type="term" value="F:NADP binding"/>
    <property type="evidence" value="ECO:0007669"/>
    <property type="project" value="InterPro"/>
</dbReference>
<name>A0AB37XMY8_STAAU</name>
<evidence type="ECO:0000256" key="3">
    <source>
        <dbReference type="ARBA" id="ARBA00022526"/>
    </source>
</evidence>
<dbReference type="Pfam" id="PF00479">
    <property type="entry name" value="G6PD_N"/>
    <property type="match status" value="1"/>
</dbReference>
<evidence type="ECO:0000256" key="2">
    <source>
        <dbReference type="ARBA" id="ARBA00009975"/>
    </source>
</evidence>
<dbReference type="PANTHER" id="PTHR23429:SF0">
    <property type="entry name" value="GLUCOSE-6-PHOSPHATE 1-DEHYDROGENASE"/>
    <property type="match status" value="1"/>
</dbReference>
<dbReference type="GO" id="GO:0005829">
    <property type="term" value="C:cytosol"/>
    <property type="evidence" value="ECO:0007669"/>
    <property type="project" value="TreeGrafter"/>
</dbReference>
<feature type="non-terminal residue" evidence="9">
    <location>
        <position position="1"/>
    </location>
</feature>
<gene>
    <name evidence="9" type="ORF">EIH03_16705</name>
</gene>
<dbReference type="GO" id="GO:0006006">
    <property type="term" value="P:glucose metabolic process"/>
    <property type="evidence" value="ECO:0007669"/>
    <property type="project" value="UniProtKB-KW"/>
</dbReference>
<dbReference type="InterPro" id="IPR019796">
    <property type="entry name" value="G6P_DH_AS"/>
</dbReference>
<keyword evidence="5 9" id="KW-0560">Oxidoreductase</keyword>
<dbReference type="SUPFAM" id="SSF51735">
    <property type="entry name" value="NAD(P)-binding Rossmann-fold domains"/>
    <property type="match status" value="1"/>
</dbReference>